<dbReference type="GeneID" id="119740118"/>
<dbReference type="AlphaFoldDB" id="A0A914B4Q0"/>
<evidence type="ECO:0000256" key="13">
    <source>
        <dbReference type="ARBA" id="ARBA00043086"/>
    </source>
</evidence>
<evidence type="ECO:0000256" key="1">
    <source>
        <dbReference type="ARBA" id="ARBA00001946"/>
    </source>
</evidence>
<dbReference type="Proteomes" id="UP000887568">
    <property type="component" value="Unplaced"/>
</dbReference>
<evidence type="ECO:0000256" key="14">
    <source>
        <dbReference type="ARBA" id="ARBA00043219"/>
    </source>
</evidence>
<evidence type="ECO:0000313" key="20">
    <source>
        <dbReference type="Proteomes" id="UP000887568"/>
    </source>
</evidence>
<comment type="subunit">
    <text evidence="18">Heterodimer of FNTA and FNTB (farnesyltransferase). Heterodimer of FNTA and PGGT1B (geranylgeranyltransferase).</text>
</comment>
<dbReference type="CTD" id="2339"/>
<dbReference type="OrthoDB" id="272289at2759"/>
<dbReference type="PANTHER" id="PTHR11129">
    <property type="entry name" value="PROTEIN FARNESYLTRANSFERASE ALPHA SUBUNIT/RAB GERANYLGERANYL TRANSFERASE ALPHA SUBUNIT"/>
    <property type="match status" value="1"/>
</dbReference>
<evidence type="ECO:0000256" key="6">
    <source>
        <dbReference type="ARBA" id="ARBA00022679"/>
    </source>
</evidence>
<evidence type="ECO:0000256" key="16">
    <source>
        <dbReference type="ARBA" id="ARBA00050428"/>
    </source>
</evidence>
<keyword evidence="9" id="KW-0007">Acetylation</keyword>
<dbReference type="EnsemblMetazoa" id="XM_038215318.1">
    <property type="protein sequence ID" value="XP_038071246.1"/>
    <property type="gene ID" value="LOC119740118"/>
</dbReference>
<dbReference type="InterPro" id="IPR002088">
    <property type="entry name" value="Prenyl_trans_a"/>
</dbReference>
<dbReference type="RefSeq" id="XP_038071246.1">
    <property type="nucleotide sequence ID" value="XM_038215318.1"/>
</dbReference>
<dbReference type="PANTHER" id="PTHR11129:SF1">
    <property type="entry name" value="PROTEIN FARNESYLTRANSFERASE_GERANYLGERANYLTRANSFERASE TYPE-1 SUBUNIT ALPHA"/>
    <property type="match status" value="1"/>
</dbReference>
<evidence type="ECO:0000256" key="11">
    <source>
        <dbReference type="ARBA" id="ARBA00041392"/>
    </source>
</evidence>
<comment type="catalytic activity">
    <reaction evidence="16">
        <text>geranylgeranyl diphosphate + L-cysteinyl-[protein] = S-geranylgeranyl-L-cysteinyl-[protein] + diphosphate</text>
        <dbReference type="Rhea" id="RHEA:21240"/>
        <dbReference type="Rhea" id="RHEA-COMP:10131"/>
        <dbReference type="Rhea" id="RHEA-COMP:11537"/>
        <dbReference type="ChEBI" id="CHEBI:29950"/>
        <dbReference type="ChEBI" id="CHEBI:33019"/>
        <dbReference type="ChEBI" id="CHEBI:57533"/>
        <dbReference type="ChEBI" id="CHEBI:86021"/>
        <dbReference type="EC" id="2.5.1.59"/>
    </reaction>
</comment>
<keyword evidence="8" id="KW-0460">Magnesium</keyword>
<evidence type="ECO:0000256" key="18">
    <source>
        <dbReference type="ARBA" id="ARBA00063604"/>
    </source>
</evidence>
<dbReference type="OMA" id="WAIRTFN"/>
<dbReference type="Gene3D" id="1.25.40.120">
    <property type="entry name" value="Protein prenylyltransferase"/>
    <property type="match status" value="1"/>
</dbReference>
<dbReference type="PROSITE" id="PS51147">
    <property type="entry name" value="PFTA"/>
    <property type="match status" value="5"/>
</dbReference>
<organism evidence="19 20">
    <name type="scientific">Patiria miniata</name>
    <name type="common">Bat star</name>
    <name type="synonym">Asterina miniata</name>
    <dbReference type="NCBI Taxonomy" id="46514"/>
    <lineage>
        <taxon>Eukaryota</taxon>
        <taxon>Metazoa</taxon>
        <taxon>Echinodermata</taxon>
        <taxon>Eleutherozoa</taxon>
        <taxon>Asterozoa</taxon>
        <taxon>Asteroidea</taxon>
        <taxon>Valvatacea</taxon>
        <taxon>Valvatida</taxon>
        <taxon>Asterinidae</taxon>
        <taxon>Patiria</taxon>
    </lineage>
</organism>
<evidence type="ECO:0000256" key="7">
    <source>
        <dbReference type="ARBA" id="ARBA00022737"/>
    </source>
</evidence>
<evidence type="ECO:0000256" key="3">
    <source>
        <dbReference type="ARBA" id="ARBA00012700"/>
    </source>
</evidence>
<comment type="cofactor">
    <cofactor evidence="1">
        <name>Mg(2+)</name>
        <dbReference type="ChEBI" id="CHEBI:18420"/>
    </cofactor>
</comment>
<protein>
    <recommendedName>
        <fullName evidence="10">Protein farnesyltransferase/geranylgeranyltransferase type-1 subunit alpha</fullName>
        <ecNumber evidence="4">2.5.1.58</ecNumber>
        <ecNumber evidence="3">2.5.1.59</ecNumber>
    </recommendedName>
    <alternativeName>
        <fullName evidence="13">CAAX farnesyltransferase subunit alpha</fullName>
    </alternativeName>
    <alternativeName>
        <fullName evidence="12">FTase-alpha</fullName>
    </alternativeName>
    <alternativeName>
        <fullName evidence="11">Ras proteins prenyltransferase subunit alpha</fullName>
    </alternativeName>
    <alternativeName>
        <fullName evidence="14">Type I protein geranyl-geranyltransferase subunit alpha</fullName>
    </alternativeName>
</protein>
<keyword evidence="7" id="KW-0677">Repeat</keyword>
<evidence type="ECO:0000256" key="5">
    <source>
        <dbReference type="ARBA" id="ARBA00022602"/>
    </source>
</evidence>
<evidence type="ECO:0000256" key="12">
    <source>
        <dbReference type="ARBA" id="ARBA00042436"/>
    </source>
</evidence>
<comment type="function">
    <text evidence="17">Essential subunit of both the farnesyltransferase and the geranylgeranyltransferase complex. Contributes to the transfer of a farnesyl or geranylgeranyl moiety from farnesyl or geranylgeranyl diphosphate to a cysteine at the fourth position from the C-terminus of several proteins having the C-terminal sequence Cys-aliphatic-aliphatic-X. May positively regulate neuromuscular junction development downstream of MUSK via its function in RAC1 prenylation and activation.</text>
</comment>
<evidence type="ECO:0000313" key="19">
    <source>
        <dbReference type="EnsemblMetazoa" id="XP_038071246.1"/>
    </source>
</evidence>
<dbReference type="SUPFAM" id="SSF48439">
    <property type="entry name" value="Protein prenylyltransferase"/>
    <property type="match status" value="1"/>
</dbReference>
<evidence type="ECO:0000256" key="4">
    <source>
        <dbReference type="ARBA" id="ARBA00012702"/>
    </source>
</evidence>
<dbReference type="GO" id="GO:0004660">
    <property type="term" value="F:protein farnesyltransferase activity"/>
    <property type="evidence" value="ECO:0007669"/>
    <property type="project" value="UniProtKB-EC"/>
</dbReference>
<evidence type="ECO:0000256" key="15">
    <source>
        <dbReference type="ARBA" id="ARBA00050225"/>
    </source>
</evidence>
<keyword evidence="20" id="KW-1185">Reference proteome</keyword>
<dbReference type="EC" id="2.5.1.59" evidence="3"/>
<keyword evidence="6" id="KW-0808">Transferase</keyword>
<evidence type="ECO:0000256" key="17">
    <source>
        <dbReference type="ARBA" id="ARBA00055408"/>
    </source>
</evidence>
<dbReference type="EC" id="2.5.1.58" evidence="4"/>
<comment type="catalytic activity">
    <reaction evidence="15">
        <text>L-cysteinyl-[protein] + (2E,6E)-farnesyl diphosphate = S-(2E,6E)-farnesyl-L-cysteinyl-[protein] + diphosphate</text>
        <dbReference type="Rhea" id="RHEA:13345"/>
        <dbReference type="Rhea" id="RHEA-COMP:10131"/>
        <dbReference type="Rhea" id="RHEA-COMP:11535"/>
        <dbReference type="ChEBI" id="CHEBI:29950"/>
        <dbReference type="ChEBI" id="CHEBI:33019"/>
        <dbReference type="ChEBI" id="CHEBI:86019"/>
        <dbReference type="ChEBI" id="CHEBI:175763"/>
        <dbReference type="EC" id="2.5.1.58"/>
    </reaction>
</comment>
<comment type="similarity">
    <text evidence="2">Belongs to the protein prenyltransferase subunit alpha family.</text>
</comment>
<evidence type="ECO:0000256" key="9">
    <source>
        <dbReference type="ARBA" id="ARBA00022990"/>
    </source>
</evidence>
<proteinExistence type="inferred from homology"/>
<dbReference type="GO" id="GO:0005953">
    <property type="term" value="C:CAAX-protein geranylgeranyltransferase complex"/>
    <property type="evidence" value="ECO:0007669"/>
    <property type="project" value="TreeGrafter"/>
</dbReference>
<name>A0A914B4Q0_PATMI</name>
<evidence type="ECO:0000256" key="10">
    <source>
        <dbReference type="ARBA" id="ARBA00040965"/>
    </source>
</evidence>
<dbReference type="GO" id="GO:0004662">
    <property type="term" value="F:CAAX-protein geranylgeranyltransferase activity"/>
    <property type="evidence" value="ECO:0007669"/>
    <property type="project" value="UniProtKB-EC"/>
</dbReference>
<dbReference type="Pfam" id="PF01239">
    <property type="entry name" value="PPTA"/>
    <property type="match status" value="5"/>
</dbReference>
<keyword evidence="5" id="KW-0637">Prenyltransferase</keyword>
<sequence length="333" mass="39043">MAAAEVDSYSSDAESDTPFVLYRDRPEWKDVEPLLQDDGPNPVVQIAYSDKFQDVYDYFRAVIKSDERSERALALTKDAADLNPANYSVWHYRRVLLQSLKKDLREEMGYVKQVIEEHPKNYQVWHHRRVLVEWLKDPSEELAFTASILRIDAKNYHAWSHRQWVLSTYELWGEELGFVDRLLEEDLRNNSAWNQRFFIISNTGGFTEEILAREVKYTQDMISKAPNNESAWNYLRGVLADTSMNDFPGLADYCQGMFDNDIRSPYLLGFIIEMQEELLESGNAEEKVLHRATELCKMLAEQFDPIRCQYWNYVSRSLRLRFGKTQPAEPEAH</sequence>
<evidence type="ECO:0000256" key="8">
    <source>
        <dbReference type="ARBA" id="ARBA00022842"/>
    </source>
</evidence>
<accession>A0A914B4Q0</accession>
<reference evidence="19" key="1">
    <citation type="submission" date="2022-11" db="UniProtKB">
        <authorList>
            <consortium name="EnsemblMetazoa"/>
        </authorList>
    </citation>
    <scope>IDENTIFICATION</scope>
</reference>
<dbReference type="GO" id="GO:0005965">
    <property type="term" value="C:protein farnesyltransferase complex"/>
    <property type="evidence" value="ECO:0007669"/>
    <property type="project" value="TreeGrafter"/>
</dbReference>
<evidence type="ECO:0000256" key="2">
    <source>
        <dbReference type="ARBA" id="ARBA00006734"/>
    </source>
</evidence>
<dbReference type="FunFam" id="1.25.40.120:FF:000002">
    <property type="entry name" value="Protein farnesyltransferase/geranylgeranyltransferase type-1 subunit alpha"/>
    <property type="match status" value="1"/>
</dbReference>